<dbReference type="InterPro" id="IPR056739">
    <property type="entry name" value="NfeD_membrane"/>
</dbReference>
<feature type="transmembrane region" description="Helical" evidence="5">
    <location>
        <begin position="319"/>
        <end position="340"/>
    </location>
</feature>
<comment type="caution">
    <text evidence="9">The sequence shown here is derived from an EMBL/GenBank/DDBJ whole genome shotgun (WGS) entry which is preliminary data.</text>
</comment>
<dbReference type="Pfam" id="PF24961">
    <property type="entry name" value="NfeD_membrane"/>
    <property type="match status" value="1"/>
</dbReference>
<feature type="transmembrane region" description="Helical" evidence="5">
    <location>
        <begin position="251"/>
        <end position="268"/>
    </location>
</feature>
<feature type="transmembrane region" description="Helical" evidence="5">
    <location>
        <begin position="296"/>
        <end position="312"/>
    </location>
</feature>
<name>A0A1F5V186_FRAXR</name>
<evidence type="ECO:0000256" key="4">
    <source>
        <dbReference type="ARBA" id="ARBA00023136"/>
    </source>
</evidence>
<evidence type="ECO:0000313" key="9">
    <source>
        <dbReference type="EMBL" id="OGF57177.1"/>
    </source>
</evidence>
<gene>
    <name evidence="9" type="ORF">A2Z21_03215</name>
</gene>
<dbReference type="EMBL" id="MFGX01000017">
    <property type="protein sequence ID" value="OGF57177.1"/>
    <property type="molecule type" value="Genomic_DNA"/>
</dbReference>
<dbReference type="Pfam" id="PF25145">
    <property type="entry name" value="NfeD1b_N"/>
    <property type="match status" value="1"/>
</dbReference>
<evidence type="ECO:0000259" key="8">
    <source>
        <dbReference type="Pfam" id="PF25145"/>
    </source>
</evidence>
<feature type="domain" description="NfeD-like C-terminal" evidence="6">
    <location>
        <begin position="389"/>
        <end position="443"/>
    </location>
</feature>
<dbReference type="FunFam" id="3.90.226.10:FF:000089">
    <property type="entry name" value="Membrane-bound serine protease"/>
    <property type="match status" value="1"/>
</dbReference>
<dbReference type="STRING" id="1817864.A2Z21_03215"/>
<dbReference type="InterPro" id="IPR012340">
    <property type="entry name" value="NA-bd_OB-fold"/>
</dbReference>
<dbReference type="InterPro" id="IPR002810">
    <property type="entry name" value="NfeD-like_C"/>
</dbReference>
<evidence type="ECO:0000256" key="3">
    <source>
        <dbReference type="ARBA" id="ARBA00022989"/>
    </source>
</evidence>
<evidence type="ECO:0000256" key="5">
    <source>
        <dbReference type="SAM" id="Phobius"/>
    </source>
</evidence>
<feature type="transmembrane region" description="Helical" evidence="5">
    <location>
        <begin position="352"/>
        <end position="374"/>
    </location>
</feature>
<protein>
    <submittedName>
        <fullName evidence="9">Uncharacterized protein</fullName>
    </submittedName>
</protein>
<dbReference type="InterPro" id="IPR056738">
    <property type="entry name" value="NfeD1b_N"/>
</dbReference>
<accession>A0A1F5V186</accession>
<dbReference type="SUPFAM" id="SSF141322">
    <property type="entry name" value="NfeD domain-like"/>
    <property type="match status" value="1"/>
</dbReference>
<dbReference type="PANTHER" id="PTHR33507">
    <property type="entry name" value="INNER MEMBRANE PROTEIN YBBJ"/>
    <property type="match status" value="1"/>
</dbReference>
<organism evidence="9 10">
    <name type="scientific">Fraserbacteria sp. (strain RBG_16_55_9)</name>
    <dbReference type="NCBI Taxonomy" id="1817864"/>
    <lineage>
        <taxon>Bacteria</taxon>
        <taxon>Candidatus Fraseribacteriota</taxon>
    </lineage>
</organism>
<dbReference type="GO" id="GO:0016020">
    <property type="term" value="C:membrane"/>
    <property type="evidence" value="ECO:0007669"/>
    <property type="project" value="UniProtKB-SubCell"/>
</dbReference>
<evidence type="ECO:0000259" key="7">
    <source>
        <dbReference type="Pfam" id="PF24961"/>
    </source>
</evidence>
<dbReference type="InterPro" id="IPR052165">
    <property type="entry name" value="Membrane_assoc_protease"/>
</dbReference>
<dbReference type="SUPFAM" id="SSF52096">
    <property type="entry name" value="ClpP/crotonase"/>
    <property type="match status" value="1"/>
</dbReference>
<dbReference type="Pfam" id="PF01957">
    <property type="entry name" value="NfeD"/>
    <property type="match status" value="1"/>
</dbReference>
<dbReference type="InterPro" id="IPR029045">
    <property type="entry name" value="ClpP/crotonase-like_dom_sf"/>
</dbReference>
<evidence type="ECO:0000256" key="2">
    <source>
        <dbReference type="ARBA" id="ARBA00022692"/>
    </source>
</evidence>
<keyword evidence="3 5" id="KW-1133">Transmembrane helix</keyword>
<feature type="domain" description="NfeD integral membrane" evidence="7">
    <location>
        <begin position="250"/>
        <end position="370"/>
    </location>
</feature>
<evidence type="ECO:0000313" key="10">
    <source>
        <dbReference type="Proteomes" id="UP000179157"/>
    </source>
</evidence>
<dbReference type="PANTHER" id="PTHR33507:SF4">
    <property type="entry name" value="NODULATION COMPETITIVENESS PROTEIN NFED"/>
    <property type="match status" value="1"/>
</dbReference>
<proteinExistence type="predicted"/>
<dbReference type="Gene3D" id="2.40.50.140">
    <property type="entry name" value="Nucleic acid-binding proteins"/>
    <property type="match status" value="1"/>
</dbReference>
<keyword evidence="2 5" id="KW-0812">Transmembrane</keyword>
<keyword evidence="4 5" id="KW-0472">Membrane</keyword>
<dbReference type="CDD" id="cd07020">
    <property type="entry name" value="Clp_protease_NfeD_1"/>
    <property type="match status" value="1"/>
</dbReference>
<feature type="transmembrane region" description="Helical" evidence="5">
    <location>
        <begin position="273"/>
        <end position="290"/>
    </location>
</feature>
<evidence type="ECO:0000259" key="6">
    <source>
        <dbReference type="Pfam" id="PF01957"/>
    </source>
</evidence>
<dbReference type="Gene3D" id="3.90.226.10">
    <property type="entry name" value="2-enoyl-CoA Hydratase, Chain A, domain 1"/>
    <property type="match status" value="1"/>
</dbReference>
<evidence type="ECO:0000256" key="1">
    <source>
        <dbReference type="ARBA" id="ARBA00004141"/>
    </source>
</evidence>
<reference evidence="9 10" key="1">
    <citation type="journal article" date="2016" name="Nat. Commun.">
        <title>Thousands of microbial genomes shed light on interconnected biogeochemical processes in an aquifer system.</title>
        <authorList>
            <person name="Anantharaman K."/>
            <person name="Brown C.T."/>
            <person name="Hug L.A."/>
            <person name="Sharon I."/>
            <person name="Castelle C.J."/>
            <person name="Probst A.J."/>
            <person name="Thomas B.C."/>
            <person name="Singh A."/>
            <person name="Wilkins M.J."/>
            <person name="Karaoz U."/>
            <person name="Brodie E.L."/>
            <person name="Williams K.H."/>
            <person name="Hubbard S.S."/>
            <person name="Banfield J.F."/>
        </authorList>
    </citation>
    <scope>NUCLEOTIDE SEQUENCE [LARGE SCALE GENOMIC DNA]</scope>
    <source>
        <strain evidence="10">RBG_16_55_9</strain>
    </source>
</reference>
<comment type="subcellular location">
    <subcellularLocation>
        <location evidence="1">Membrane</location>
        <topology evidence="1">Multi-pass membrane protein</topology>
    </subcellularLocation>
</comment>
<feature type="domain" description="NfeD1b N-terminal" evidence="8">
    <location>
        <begin position="51"/>
        <end position="199"/>
    </location>
</feature>
<dbReference type="AlphaFoldDB" id="A0A1F5V186"/>
<sequence>MKRRRGPTLLLLSGVIFLAVLPLVPLLFASTQAQSEAHVDILTLNGMIAPFTAQYVIRGIDAAEADGAEAVILQMDTPGGLMNSMDDIIKRILNSRVPIVVYITPRGARAGSAGVFITMAAHVAAMAPITNIGAAHPVGGEGETIEGDLREKITNDAVAHIRALAEARGRNADWAEDAVRNSVSITAEQALSLHVIDLMADSIEDLLAKLDGQAINTNWGSQTLHTSGATQNYIEMSWSEKFLHVITDPNIAYVLLSLGTIALIAEFYNPGAILPGLTGVICLVLAFTAFGVLQPNWAGVGLILLAIILFLADLKVQGYALSVGGAVAFVLGSILLFRPLTPTLPSMPEISVSPWLIAVMTASWIGFFFFALAATVRVHRGKLSSGTIALVAAVGIAQTDLSPRGIVLVHSEEWSAEAVGGPIQKGEAVKVIEVVEGLQLRVTRAPSG</sequence>
<dbReference type="Proteomes" id="UP000179157">
    <property type="component" value="Unassembled WGS sequence"/>
</dbReference>